<dbReference type="InterPro" id="IPR032675">
    <property type="entry name" value="LRR_dom_sf"/>
</dbReference>
<reference evidence="1 2" key="1">
    <citation type="submission" date="2024-07" db="EMBL/GenBank/DDBJ databases">
        <title>Enhanced genomic and transcriptomic resources for Trichinella pseudospiralis and T. spiralis underpin the discovery of pronounced molecular differences between stages and species.</title>
        <authorList>
            <person name="Pasi K.K."/>
            <person name="La Rosa G."/>
            <person name="Gomez-Morales M.A."/>
            <person name="Tosini F."/>
            <person name="Sumanam S."/>
            <person name="Young N.D."/>
            <person name="Chang B.C."/>
            <person name="Robin G.B."/>
        </authorList>
    </citation>
    <scope>NUCLEOTIDE SEQUENCE [LARGE SCALE GENOMIC DNA]</scope>
    <source>
        <strain evidence="1">ISS534</strain>
    </source>
</reference>
<evidence type="ECO:0000313" key="1">
    <source>
        <dbReference type="EMBL" id="KAL1243356.1"/>
    </source>
</evidence>
<comment type="caution">
    <text evidence="1">The sequence shown here is derived from an EMBL/GenBank/DDBJ whole genome shotgun (WGS) entry which is preliminary data.</text>
</comment>
<dbReference type="Proteomes" id="UP001558632">
    <property type="component" value="Unassembled WGS sequence"/>
</dbReference>
<sequence>MQTVPAQIDQIGHARPGLWQFAHCRHHRRSFPLDRPLSVGIGQFGLVAPFDPPHDRLRPPSRHESIGLGRLFDQLAELSLNKCRFGSRRQLCSLLAQCGTLRRLSFGDTRLPMDHLDELIVACPSLRRLDISLQQEPFSVIDTLHAVQRALHDRRVAFDAHATTSSSTLVIQIATLRLDANQGELLKNSHFCCLQISQRPLFTTVTVDLTASHRYSTVESADQFQSIL</sequence>
<organism evidence="1 2">
    <name type="scientific">Trichinella spiralis</name>
    <name type="common">Trichina worm</name>
    <dbReference type="NCBI Taxonomy" id="6334"/>
    <lineage>
        <taxon>Eukaryota</taxon>
        <taxon>Metazoa</taxon>
        <taxon>Ecdysozoa</taxon>
        <taxon>Nematoda</taxon>
        <taxon>Enoplea</taxon>
        <taxon>Dorylaimia</taxon>
        <taxon>Trichinellida</taxon>
        <taxon>Trichinellidae</taxon>
        <taxon>Trichinella</taxon>
    </lineage>
</organism>
<evidence type="ECO:0000313" key="2">
    <source>
        <dbReference type="Proteomes" id="UP001558632"/>
    </source>
</evidence>
<keyword evidence="2" id="KW-1185">Reference proteome</keyword>
<name>A0ABR3KUN1_TRISP</name>
<proteinExistence type="predicted"/>
<dbReference type="Gene3D" id="3.80.10.10">
    <property type="entry name" value="Ribonuclease Inhibitor"/>
    <property type="match status" value="1"/>
</dbReference>
<accession>A0ABR3KUN1</accession>
<dbReference type="EMBL" id="JBEUSY010000170">
    <property type="protein sequence ID" value="KAL1243356.1"/>
    <property type="molecule type" value="Genomic_DNA"/>
</dbReference>
<protein>
    <submittedName>
        <fullName evidence="1">3/1,6-mannosyltransferase ALG2,Alpha-1</fullName>
    </submittedName>
</protein>
<gene>
    <name evidence="1" type="ORF">TSPI_03661</name>
</gene>
<dbReference type="SUPFAM" id="SSF52047">
    <property type="entry name" value="RNI-like"/>
    <property type="match status" value="1"/>
</dbReference>